<evidence type="ECO:0008006" key="3">
    <source>
        <dbReference type="Google" id="ProtNLM"/>
    </source>
</evidence>
<gene>
    <name evidence="1" type="ORF">SNE40_022249</name>
</gene>
<dbReference type="AlphaFoldDB" id="A0AAN8G538"/>
<dbReference type="PANTHER" id="PTHR47331:SF5">
    <property type="entry name" value="RIBONUCLEASE H"/>
    <property type="match status" value="1"/>
</dbReference>
<proteinExistence type="predicted"/>
<reference evidence="1 2" key="1">
    <citation type="submission" date="2024-01" db="EMBL/GenBank/DDBJ databases">
        <title>The genome of the rayed Mediterranean limpet Patella caerulea (Linnaeus, 1758).</title>
        <authorList>
            <person name="Anh-Thu Weber A."/>
            <person name="Halstead-Nussloch G."/>
        </authorList>
    </citation>
    <scope>NUCLEOTIDE SEQUENCE [LARGE SCALE GENOMIC DNA]</scope>
    <source>
        <strain evidence="1">AATW-2023a</strain>
        <tissue evidence="1">Whole specimen</tissue>
    </source>
</reference>
<dbReference type="Proteomes" id="UP001347796">
    <property type="component" value="Unassembled WGS sequence"/>
</dbReference>
<comment type="caution">
    <text evidence="1">The sequence shown here is derived from an EMBL/GenBank/DDBJ whole genome shotgun (WGS) entry which is preliminary data.</text>
</comment>
<organism evidence="1 2">
    <name type="scientific">Patella caerulea</name>
    <name type="common">Rayed Mediterranean limpet</name>
    <dbReference type="NCBI Taxonomy" id="87958"/>
    <lineage>
        <taxon>Eukaryota</taxon>
        <taxon>Metazoa</taxon>
        <taxon>Spiralia</taxon>
        <taxon>Lophotrochozoa</taxon>
        <taxon>Mollusca</taxon>
        <taxon>Gastropoda</taxon>
        <taxon>Patellogastropoda</taxon>
        <taxon>Patelloidea</taxon>
        <taxon>Patellidae</taxon>
        <taxon>Patella</taxon>
    </lineage>
</organism>
<sequence>MRKLSKQETPCRNRKSCGIHGCKRTHHHLFHTDQDSDQQEQISFHTPMSSVLDKASLSPVVRARFRAANGRVRYGNVLVDSGAGTTIIRKEFAESLGLQGIYEVLNLAVVGGEEIEQENSRRVNFWLSGLHSSEEYEIEAHELDKTVINVLPLNKAWLKSFRHLKDIEFTQEEGPLDLNLGVGYSHLHAEEEIGQGREFEPLGKKTRLGWYVIGSDESKQISSVSISFVERVDLNKFYEFETLGIQAPDCHCQEKPISKDDKEALQLFESSCKKEDSRYVTALPWKQDQEFLPNNYPLAFKRLTSLEKGLSKTPTKAELYNKVIEEYERNGWSKRLTKEELEDKEKPSYFLPHHGVYRPEKISTPLRVVFDPVANTREFH</sequence>
<evidence type="ECO:0000313" key="1">
    <source>
        <dbReference type="EMBL" id="KAK6165298.1"/>
    </source>
</evidence>
<keyword evidence="2" id="KW-1185">Reference proteome</keyword>
<protein>
    <recommendedName>
        <fullName evidence="3">Peptidase A2 domain-containing protein</fullName>
    </recommendedName>
</protein>
<dbReference type="EMBL" id="JAZGQO010000021">
    <property type="protein sequence ID" value="KAK6165298.1"/>
    <property type="molecule type" value="Genomic_DNA"/>
</dbReference>
<name>A0AAN8G538_PATCE</name>
<dbReference type="PANTHER" id="PTHR47331">
    <property type="entry name" value="PHD-TYPE DOMAIN-CONTAINING PROTEIN"/>
    <property type="match status" value="1"/>
</dbReference>
<evidence type="ECO:0000313" key="2">
    <source>
        <dbReference type="Proteomes" id="UP001347796"/>
    </source>
</evidence>
<accession>A0AAN8G538</accession>